<dbReference type="InterPro" id="IPR029071">
    <property type="entry name" value="Ubiquitin-like_domsf"/>
</dbReference>
<dbReference type="Gene3D" id="2.30.29.30">
    <property type="entry name" value="Pleckstrin-homology domain (PH domain)/Phosphotyrosine-binding domain (PTB)"/>
    <property type="match status" value="1"/>
</dbReference>
<dbReference type="AlphaFoldDB" id="A0A1M8A721"/>
<dbReference type="PANTHER" id="PTHR38700:SF1">
    <property type="entry name" value="PH DOMAIN-CONTAINING PROTEIN"/>
    <property type="match status" value="1"/>
</dbReference>
<name>A0A1M8A721_MALS4</name>
<dbReference type="SUPFAM" id="SSF50729">
    <property type="entry name" value="PH domain-like"/>
    <property type="match status" value="1"/>
</dbReference>
<evidence type="ECO:0000313" key="4">
    <source>
        <dbReference type="Proteomes" id="UP000186303"/>
    </source>
</evidence>
<sequence length="531" mass="59844">MQRGRAAPVLQLLTDNENVPLTNTPLNMDQPDDSFVPGPELDDEDVYGVPSDDEMYYSTLAQPILSSRVSTQPRPTSMNEDDVPLGSRASLDICAAHERIIQQEKQAQSDKTLKILEGKASPKKINVAPQRSRSIPHRRRNNPQIYVPKLSYNNASTHPPSSDATVDVPLGKLRSLQRSATHVRKMESQWKLADSHIASPSTDVHGTKILTDKTGTETQMRDVTMAMSHLSATRIVPNSFSSVPPLRVFLQNVQKYTMVPMVENATVITVLHQALVQNGISSLKNTFDEWVLYDVIPEWGLERPLREYERIDDIVRARGRDAGFFLIKLYNRPDLLRTDSIPPFSSVLCGPVSIRLEQGKWCKKWLELREHSLFIAKDAKSKPEGRICTMMESDLYLVNAQKISMPKEFGFALRHQFSRAQAIVYICQSDVSAHADWVSAILRARSYVLKQERPDLFIMAKSIERAEDPAVHVRRGQSLRRNAELQRSKSMKFATRPSLPSSEASKLVPSESLEVPFEKGSLLDSIGRHKS</sequence>
<accession>A0A1M8A721</accession>
<feature type="region of interest" description="Disordered" evidence="1">
    <location>
        <begin position="484"/>
        <end position="509"/>
    </location>
</feature>
<dbReference type="PANTHER" id="PTHR38700">
    <property type="entry name" value="YALI0E22418P"/>
    <property type="match status" value="1"/>
</dbReference>
<proteinExistence type="predicted"/>
<dbReference type="SUPFAM" id="SSF54236">
    <property type="entry name" value="Ubiquitin-like"/>
    <property type="match status" value="1"/>
</dbReference>
<evidence type="ECO:0000259" key="2">
    <source>
        <dbReference type="PROSITE" id="PS50003"/>
    </source>
</evidence>
<evidence type="ECO:0000313" key="3">
    <source>
        <dbReference type="EMBL" id="SHO78168.1"/>
    </source>
</evidence>
<feature type="domain" description="PH" evidence="2">
    <location>
        <begin position="345"/>
        <end position="446"/>
    </location>
</feature>
<dbReference type="VEuPathDB" id="FungiDB:MSYG_2510"/>
<dbReference type="OMA" id="ICAAHER"/>
<dbReference type="PROSITE" id="PS50003">
    <property type="entry name" value="PH_DOMAIN"/>
    <property type="match status" value="1"/>
</dbReference>
<dbReference type="EMBL" id="LT671824">
    <property type="protein sequence ID" value="SHO78168.1"/>
    <property type="molecule type" value="Genomic_DNA"/>
</dbReference>
<dbReference type="Proteomes" id="UP000186303">
    <property type="component" value="Chromosome 4"/>
</dbReference>
<organism evidence="3 4">
    <name type="scientific">Malassezia sympodialis (strain ATCC 42132)</name>
    <name type="common">Atopic eczema-associated yeast</name>
    <dbReference type="NCBI Taxonomy" id="1230383"/>
    <lineage>
        <taxon>Eukaryota</taxon>
        <taxon>Fungi</taxon>
        <taxon>Dikarya</taxon>
        <taxon>Basidiomycota</taxon>
        <taxon>Ustilaginomycotina</taxon>
        <taxon>Malasseziomycetes</taxon>
        <taxon>Malasseziales</taxon>
        <taxon>Malasseziaceae</taxon>
        <taxon>Malassezia</taxon>
    </lineage>
</organism>
<protein>
    <recommendedName>
        <fullName evidence="2">PH domain-containing protein</fullName>
    </recommendedName>
</protein>
<dbReference type="OrthoDB" id="43122at2759"/>
<keyword evidence="4" id="KW-1185">Reference proteome</keyword>
<feature type="region of interest" description="Disordered" evidence="1">
    <location>
        <begin position="112"/>
        <end position="144"/>
    </location>
</feature>
<dbReference type="Gene3D" id="3.10.20.90">
    <property type="entry name" value="Phosphatidylinositol 3-kinase Catalytic Subunit, Chain A, domain 1"/>
    <property type="match status" value="1"/>
</dbReference>
<reference evidence="4" key="1">
    <citation type="journal article" date="2017" name="Nucleic Acids Res.">
        <title>Proteogenomics produces comprehensive and highly accurate protein-coding gene annotation in a complete genome assembly of Malassezia sympodialis.</title>
        <authorList>
            <person name="Zhu Y."/>
            <person name="Engstroem P.G."/>
            <person name="Tellgren-Roth C."/>
            <person name="Baudo C.D."/>
            <person name="Kennell J.C."/>
            <person name="Sun S."/>
            <person name="Billmyre R.B."/>
            <person name="Schroeder M.S."/>
            <person name="Andersson A."/>
            <person name="Holm T."/>
            <person name="Sigurgeirsson B."/>
            <person name="Wu G."/>
            <person name="Sankaranarayanan S.R."/>
            <person name="Siddharthan R."/>
            <person name="Sanyal K."/>
            <person name="Lundeberg J."/>
            <person name="Nystedt B."/>
            <person name="Boekhout T."/>
            <person name="Dawson T.L. Jr."/>
            <person name="Heitman J."/>
            <person name="Scheynius A."/>
            <person name="Lehtioe J."/>
        </authorList>
    </citation>
    <scope>NUCLEOTIDE SEQUENCE [LARGE SCALE GENOMIC DNA]</scope>
    <source>
        <strain evidence="4">ATCC 42132</strain>
    </source>
</reference>
<evidence type="ECO:0000256" key="1">
    <source>
        <dbReference type="SAM" id="MobiDB-lite"/>
    </source>
</evidence>
<dbReference type="InterPro" id="IPR001849">
    <property type="entry name" value="PH_domain"/>
</dbReference>
<dbReference type="InterPro" id="IPR011993">
    <property type="entry name" value="PH-like_dom_sf"/>
</dbReference>
<dbReference type="STRING" id="1230383.A0A1M8A721"/>
<gene>
    <name evidence="3" type="ORF">MSYG_2510</name>
</gene>